<reference evidence="2 3" key="2">
    <citation type="submission" date="2024-05" db="EMBL/GenBank/DDBJ databases">
        <authorList>
            <person name="Chen Y."/>
            <person name="Shah S."/>
            <person name="Dougan E. K."/>
            <person name="Thang M."/>
            <person name="Chan C."/>
        </authorList>
    </citation>
    <scope>NUCLEOTIDE SEQUENCE [LARGE SCALE GENOMIC DNA]</scope>
</reference>
<dbReference type="EMBL" id="CAMXCT020006707">
    <property type="protein sequence ID" value="CAL1172043.1"/>
    <property type="molecule type" value="Genomic_DNA"/>
</dbReference>
<organism evidence="1">
    <name type="scientific">Cladocopium goreaui</name>
    <dbReference type="NCBI Taxonomy" id="2562237"/>
    <lineage>
        <taxon>Eukaryota</taxon>
        <taxon>Sar</taxon>
        <taxon>Alveolata</taxon>
        <taxon>Dinophyceae</taxon>
        <taxon>Suessiales</taxon>
        <taxon>Symbiodiniaceae</taxon>
        <taxon>Cladocopium</taxon>
    </lineage>
</organism>
<comment type="caution">
    <text evidence="1">The sequence shown here is derived from an EMBL/GenBank/DDBJ whole genome shotgun (WGS) entry which is preliminary data.</text>
</comment>
<keyword evidence="3" id="KW-1185">Reference proteome</keyword>
<dbReference type="EMBL" id="CAMXCT030006707">
    <property type="protein sequence ID" value="CAL4805980.1"/>
    <property type="molecule type" value="Genomic_DNA"/>
</dbReference>
<name>A0A9P1M4C0_9DINO</name>
<gene>
    <name evidence="1" type="ORF">C1SCF055_LOCUS43218</name>
</gene>
<accession>A0A9P1M4C0</accession>
<reference evidence="1" key="1">
    <citation type="submission" date="2022-10" db="EMBL/GenBank/DDBJ databases">
        <authorList>
            <person name="Chen Y."/>
            <person name="Dougan E. K."/>
            <person name="Chan C."/>
            <person name="Rhodes N."/>
            <person name="Thang M."/>
        </authorList>
    </citation>
    <scope>NUCLEOTIDE SEQUENCE</scope>
</reference>
<proteinExistence type="predicted"/>
<evidence type="ECO:0000313" key="1">
    <source>
        <dbReference type="EMBL" id="CAI4018668.1"/>
    </source>
</evidence>
<sequence>MDPPSAPSPWAQCFDIVKHNFGATDQDLERLYRLLSFRSKGGQVQVVASELGRARLLPKEVITTFAREQLHPEGGWNAVASLGVTDPRLVVRESPQELPTSKTDCKT</sequence>
<dbReference type="Proteomes" id="UP001152797">
    <property type="component" value="Unassembled WGS sequence"/>
</dbReference>
<dbReference type="AlphaFoldDB" id="A0A9P1M4C0"/>
<evidence type="ECO:0000313" key="3">
    <source>
        <dbReference type="Proteomes" id="UP001152797"/>
    </source>
</evidence>
<evidence type="ECO:0000313" key="2">
    <source>
        <dbReference type="EMBL" id="CAL4805980.1"/>
    </source>
</evidence>
<dbReference type="EMBL" id="CAMXCT010006707">
    <property type="protein sequence ID" value="CAI4018668.1"/>
    <property type="molecule type" value="Genomic_DNA"/>
</dbReference>
<protein>
    <submittedName>
        <fullName evidence="2">EF-hand domain-containing protein</fullName>
    </submittedName>
</protein>